<dbReference type="EMBL" id="JBBNAG010000012">
    <property type="protein sequence ID" value="KAK9088414.1"/>
    <property type="molecule type" value="Genomic_DNA"/>
</dbReference>
<accession>A0AAP0E874</accession>
<protein>
    <submittedName>
        <fullName evidence="2">Uncharacterized protein</fullName>
    </submittedName>
</protein>
<feature type="region of interest" description="Disordered" evidence="1">
    <location>
        <begin position="17"/>
        <end position="44"/>
    </location>
</feature>
<feature type="compositionally biased region" description="Pro residues" evidence="1">
    <location>
        <begin position="21"/>
        <end position="32"/>
    </location>
</feature>
<reference evidence="2 3" key="1">
    <citation type="submission" date="2024-01" db="EMBL/GenBank/DDBJ databases">
        <title>Genome assemblies of Stephania.</title>
        <authorList>
            <person name="Yang L."/>
        </authorList>
    </citation>
    <scope>NUCLEOTIDE SEQUENCE [LARGE SCALE GENOMIC DNA]</scope>
    <source>
        <strain evidence="2">JXDWG</strain>
        <tissue evidence="2">Leaf</tissue>
    </source>
</reference>
<evidence type="ECO:0000313" key="2">
    <source>
        <dbReference type="EMBL" id="KAK9088414.1"/>
    </source>
</evidence>
<organism evidence="2 3">
    <name type="scientific">Stephania cephalantha</name>
    <dbReference type="NCBI Taxonomy" id="152367"/>
    <lineage>
        <taxon>Eukaryota</taxon>
        <taxon>Viridiplantae</taxon>
        <taxon>Streptophyta</taxon>
        <taxon>Embryophyta</taxon>
        <taxon>Tracheophyta</taxon>
        <taxon>Spermatophyta</taxon>
        <taxon>Magnoliopsida</taxon>
        <taxon>Ranunculales</taxon>
        <taxon>Menispermaceae</taxon>
        <taxon>Menispermoideae</taxon>
        <taxon>Cissampelideae</taxon>
        <taxon>Stephania</taxon>
    </lineage>
</organism>
<evidence type="ECO:0000256" key="1">
    <source>
        <dbReference type="SAM" id="MobiDB-lite"/>
    </source>
</evidence>
<gene>
    <name evidence="2" type="ORF">Scep_027496</name>
</gene>
<sequence length="215" mass="24622">MEDRLARMGALLMQHLSIRPHVPPTPRPPPSPTTTRYGPQRDDIRESVYVVDTRNLTTDKSPSNPYSSSHSAYLAYHQPRHWTDPRRELPEGRLQLLDNHEEFMSQLMPPLQPPPQPRIGHYNMKCRWFPGFSSSSDCIVNNAVYGNHYFGMNMQSLKATMSAPRLLMWSNLKCRGGTTLVGTLAVDIIVELAHRIFHLVMLGERKLVPNNIYHV</sequence>
<comment type="caution">
    <text evidence="2">The sequence shown here is derived from an EMBL/GenBank/DDBJ whole genome shotgun (WGS) entry which is preliminary data.</text>
</comment>
<dbReference type="Proteomes" id="UP001419268">
    <property type="component" value="Unassembled WGS sequence"/>
</dbReference>
<keyword evidence="3" id="KW-1185">Reference proteome</keyword>
<evidence type="ECO:0000313" key="3">
    <source>
        <dbReference type="Proteomes" id="UP001419268"/>
    </source>
</evidence>
<proteinExistence type="predicted"/>
<name>A0AAP0E874_9MAGN</name>
<dbReference type="AlphaFoldDB" id="A0AAP0E874"/>